<reference evidence="2 3" key="1">
    <citation type="submission" date="2018-12" db="EMBL/GenBank/DDBJ databases">
        <title>Draft genome sequence of Embleya hyalina NBRC 13850T.</title>
        <authorList>
            <person name="Komaki H."/>
            <person name="Hosoyama A."/>
            <person name="Kimura A."/>
            <person name="Ichikawa N."/>
            <person name="Tamura T."/>
        </authorList>
    </citation>
    <scope>NUCLEOTIDE SEQUENCE [LARGE SCALE GENOMIC DNA]</scope>
    <source>
        <strain evidence="2 3">NBRC 13850</strain>
    </source>
</reference>
<evidence type="ECO:0000313" key="2">
    <source>
        <dbReference type="EMBL" id="GCD93147.1"/>
    </source>
</evidence>
<keyword evidence="1" id="KW-0175">Coiled coil</keyword>
<organism evidence="2 3">
    <name type="scientific">Embleya hyalina</name>
    <dbReference type="NCBI Taxonomy" id="516124"/>
    <lineage>
        <taxon>Bacteria</taxon>
        <taxon>Bacillati</taxon>
        <taxon>Actinomycetota</taxon>
        <taxon>Actinomycetes</taxon>
        <taxon>Kitasatosporales</taxon>
        <taxon>Streptomycetaceae</taxon>
        <taxon>Embleya</taxon>
    </lineage>
</organism>
<dbReference type="AlphaFoldDB" id="A0A401YF02"/>
<protein>
    <submittedName>
        <fullName evidence="2">Uncharacterized protein</fullName>
    </submittedName>
</protein>
<feature type="coiled-coil region" evidence="1">
    <location>
        <begin position="5"/>
        <end position="32"/>
    </location>
</feature>
<gene>
    <name evidence="2" type="ORF">EHYA_00790</name>
</gene>
<dbReference type="RefSeq" id="WP_170222092.1">
    <property type="nucleotide sequence ID" value="NZ_BIFH01000013.1"/>
</dbReference>
<dbReference type="Proteomes" id="UP000286931">
    <property type="component" value="Unassembled WGS sequence"/>
</dbReference>
<sequence>MGEFVHELIGGLREAHEKLDEAREDHDAYGIEVWQARLDALERLAEQHGVPLPDRA</sequence>
<name>A0A401YF02_9ACTN</name>
<proteinExistence type="predicted"/>
<keyword evidence="3" id="KW-1185">Reference proteome</keyword>
<accession>A0A401YF02</accession>
<evidence type="ECO:0000256" key="1">
    <source>
        <dbReference type="SAM" id="Coils"/>
    </source>
</evidence>
<comment type="caution">
    <text evidence="2">The sequence shown here is derived from an EMBL/GenBank/DDBJ whole genome shotgun (WGS) entry which is preliminary data.</text>
</comment>
<evidence type="ECO:0000313" key="3">
    <source>
        <dbReference type="Proteomes" id="UP000286931"/>
    </source>
</evidence>
<dbReference type="EMBL" id="BIFH01000013">
    <property type="protein sequence ID" value="GCD93147.1"/>
    <property type="molecule type" value="Genomic_DNA"/>
</dbReference>